<comment type="caution">
    <text evidence="2">The sequence shown here is derived from an EMBL/GenBank/DDBJ whole genome shotgun (WGS) entry which is preliminary data.</text>
</comment>
<dbReference type="AlphaFoldDB" id="A0A7C9TQJ2"/>
<name>A0A7C9TQJ2_9MICO</name>
<evidence type="ECO:0000256" key="1">
    <source>
        <dbReference type="SAM" id="Phobius"/>
    </source>
</evidence>
<proteinExistence type="predicted"/>
<accession>A0A7C9TQJ2</accession>
<evidence type="ECO:0000313" key="2">
    <source>
        <dbReference type="EMBL" id="NEM90343.1"/>
    </source>
</evidence>
<evidence type="ECO:0000313" key="3">
    <source>
        <dbReference type="Proteomes" id="UP000479756"/>
    </source>
</evidence>
<keyword evidence="1" id="KW-0812">Transmembrane</keyword>
<dbReference type="Proteomes" id="UP000479756">
    <property type="component" value="Unassembled WGS sequence"/>
</dbReference>
<feature type="transmembrane region" description="Helical" evidence="1">
    <location>
        <begin position="28"/>
        <end position="48"/>
    </location>
</feature>
<sequence length="115" mass="12457">MFTSLAVVPAAMGPLAHGALGFGLLPLFILGHVFWFVVIVGLIVFAIAGRRRRWARWAAMSHSGGPFGHGGWGSPSRAAETTLAERFAQGDIDEKEYRARLEVLRANNGPQFPAK</sequence>
<keyword evidence="3" id="KW-1185">Reference proteome</keyword>
<dbReference type="EMBL" id="JAAGWZ010000001">
    <property type="protein sequence ID" value="NEM90343.1"/>
    <property type="molecule type" value="Genomic_DNA"/>
</dbReference>
<keyword evidence="1" id="KW-1133">Transmembrane helix</keyword>
<organism evidence="2 3">
    <name type="scientific">Galbitalea soli</name>
    <dbReference type="NCBI Taxonomy" id="1268042"/>
    <lineage>
        <taxon>Bacteria</taxon>
        <taxon>Bacillati</taxon>
        <taxon>Actinomycetota</taxon>
        <taxon>Actinomycetes</taxon>
        <taxon>Micrococcales</taxon>
        <taxon>Microbacteriaceae</taxon>
        <taxon>Galbitalea</taxon>
    </lineage>
</organism>
<evidence type="ECO:0008006" key="4">
    <source>
        <dbReference type="Google" id="ProtNLM"/>
    </source>
</evidence>
<reference evidence="2 3" key="1">
    <citation type="journal article" date="2014" name="Int. J. Syst. Evol. Microbiol.">
        <title>Description of Galbitalea soli gen. nov., sp. nov., and Frondihabitans sucicola sp. nov.</title>
        <authorList>
            <person name="Kim S.J."/>
            <person name="Lim J.M."/>
            <person name="Ahn J.H."/>
            <person name="Weon H.Y."/>
            <person name="Hamada M."/>
            <person name="Suzuki K."/>
            <person name="Ahn T.Y."/>
            <person name="Kwon S.W."/>
        </authorList>
    </citation>
    <scope>NUCLEOTIDE SEQUENCE [LARGE SCALE GENOMIC DNA]</scope>
    <source>
        <strain evidence="2 3">NBRC 108727</strain>
    </source>
</reference>
<gene>
    <name evidence="2" type="ORF">G3T37_03125</name>
</gene>
<dbReference type="RefSeq" id="WP_163472003.1">
    <property type="nucleotide sequence ID" value="NZ_JAAGWZ010000001.1"/>
</dbReference>
<protein>
    <recommendedName>
        <fullName evidence="4">SHOCT domain-containing protein</fullName>
    </recommendedName>
</protein>
<keyword evidence="1" id="KW-0472">Membrane</keyword>